<protein>
    <recommendedName>
        <fullName evidence="6">HIT-type domain-containing protein</fullName>
    </recommendedName>
</protein>
<dbReference type="Gene3D" id="3.30.60.190">
    <property type="match status" value="1"/>
</dbReference>
<dbReference type="PANTHER" id="PTHR13483:SF11">
    <property type="entry name" value="ZINC FINGER HIT DOMAIN-CONTAINING PROTEIN 3"/>
    <property type="match status" value="1"/>
</dbReference>
<evidence type="ECO:0000256" key="1">
    <source>
        <dbReference type="ARBA" id="ARBA00022723"/>
    </source>
</evidence>
<dbReference type="GO" id="GO:0000492">
    <property type="term" value="P:box C/D snoRNP assembly"/>
    <property type="evidence" value="ECO:0007669"/>
    <property type="project" value="TreeGrafter"/>
</dbReference>
<dbReference type="GO" id="GO:0070761">
    <property type="term" value="C:pre-snoRNP complex"/>
    <property type="evidence" value="ECO:0007669"/>
    <property type="project" value="TreeGrafter"/>
</dbReference>
<evidence type="ECO:0000313" key="7">
    <source>
        <dbReference type="EMBL" id="KAG2197081.1"/>
    </source>
</evidence>
<feature type="domain" description="HIT-type" evidence="6">
    <location>
        <begin position="4"/>
        <end position="37"/>
    </location>
</feature>
<feature type="compositionally biased region" description="Polar residues" evidence="5">
    <location>
        <begin position="40"/>
        <end position="49"/>
    </location>
</feature>
<evidence type="ECO:0000256" key="4">
    <source>
        <dbReference type="PROSITE-ProRule" id="PRU00453"/>
    </source>
</evidence>
<name>A0A8H7QR00_9FUNG</name>
<sequence>MAICKVCEKEESKYKCPTCRAPYCSLICFKKHKETPCESSATVQDNLEQQSRKEITPIGAPDEEDPSRLTPHDLEKLVYSKEIHDFLEYPQLREIITKLDTSKQPEKDLDLIRAQDPVFDDFTKLLVDITFKDKLAAFQQKK</sequence>
<dbReference type="Proteomes" id="UP000650833">
    <property type="component" value="Unassembled WGS sequence"/>
</dbReference>
<evidence type="ECO:0000256" key="5">
    <source>
        <dbReference type="SAM" id="MobiDB-lite"/>
    </source>
</evidence>
<evidence type="ECO:0000256" key="2">
    <source>
        <dbReference type="ARBA" id="ARBA00022771"/>
    </source>
</evidence>
<proteinExistence type="predicted"/>
<dbReference type="PROSITE" id="PS51083">
    <property type="entry name" value="ZF_HIT"/>
    <property type="match status" value="1"/>
</dbReference>
<feature type="region of interest" description="Disordered" evidence="5">
    <location>
        <begin position="40"/>
        <end position="71"/>
    </location>
</feature>
<keyword evidence="1" id="KW-0479">Metal-binding</keyword>
<dbReference type="Pfam" id="PF04438">
    <property type="entry name" value="zf-HIT"/>
    <property type="match status" value="1"/>
</dbReference>
<dbReference type="AlphaFoldDB" id="A0A8H7QR00"/>
<keyword evidence="3" id="KW-0862">Zinc</keyword>
<dbReference type="OrthoDB" id="18412at2759"/>
<gene>
    <name evidence="7" type="ORF">INT46_003149</name>
</gene>
<accession>A0A8H7QR00</accession>
<dbReference type="PANTHER" id="PTHR13483">
    <property type="entry name" value="BOX C_D SNORNA PROTEIN 1-RELATED"/>
    <property type="match status" value="1"/>
</dbReference>
<dbReference type="GO" id="GO:0048254">
    <property type="term" value="P:snoRNA localization"/>
    <property type="evidence" value="ECO:0007669"/>
    <property type="project" value="TreeGrafter"/>
</dbReference>
<evidence type="ECO:0000256" key="3">
    <source>
        <dbReference type="ARBA" id="ARBA00022833"/>
    </source>
</evidence>
<reference evidence="7" key="1">
    <citation type="submission" date="2020-12" db="EMBL/GenBank/DDBJ databases">
        <title>Metabolic potential, ecology and presence of endohyphal bacteria is reflected in genomic diversity of Mucoromycotina.</title>
        <authorList>
            <person name="Muszewska A."/>
            <person name="Okrasinska A."/>
            <person name="Steczkiewicz K."/>
            <person name="Drgas O."/>
            <person name="Orlowska M."/>
            <person name="Perlinska-Lenart U."/>
            <person name="Aleksandrzak-Piekarczyk T."/>
            <person name="Szatraj K."/>
            <person name="Zielenkiewicz U."/>
            <person name="Pilsyk S."/>
            <person name="Malc E."/>
            <person name="Mieczkowski P."/>
            <person name="Kruszewska J.S."/>
            <person name="Biernat P."/>
            <person name="Pawlowska J."/>
        </authorList>
    </citation>
    <scope>NUCLEOTIDE SEQUENCE</scope>
    <source>
        <strain evidence="7">CBS 226.32</strain>
    </source>
</reference>
<dbReference type="GO" id="GO:0005634">
    <property type="term" value="C:nucleus"/>
    <property type="evidence" value="ECO:0007669"/>
    <property type="project" value="TreeGrafter"/>
</dbReference>
<dbReference type="GO" id="GO:0008270">
    <property type="term" value="F:zinc ion binding"/>
    <property type="evidence" value="ECO:0007669"/>
    <property type="project" value="UniProtKB-UniRule"/>
</dbReference>
<dbReference type="InterPro" id="IPR051639">
    <property type="entry name" value="BCD1"/>
</dbReference>
<dbReference type="EMBL" id="JAEPRC010000445">
    <property type="protein sequence ID" value="KAG2197081.1"/>
    <property type="molecule type" value="Genomic_DNA"/>
</dbReference>
<dbReference type="SUPFAM" id="SSF144232">
    <property type="entry name" value="HIT/MYND zinc finger-like"/>
    <property type="match status" value="1"/>
</dbReference>
<keyword evidence="2 4" id="KW-0863">Zinc-finger</keyword>
<evidence type="ECO:0000313" key="8">
    <source>
        <dbReference type="Proteomes" id="UP000650833"/>
    </source>
</evidence>
<dbReference type="CDD" id="cd23024">
    <property type="entry name" value="zf-HIT_ZNHIT2-3"/>
    <property type="match status" value="1"/>
</dbReference>
<evidence type="ECO:0000259" key="6">
    <source>
        <dbReference type="PROSITE" id="PS51083"/>
    </source>
</evidence>
<dbReference type="InterPro" id="IPR007529">
    <property type="entry name" value="Znf_HIT"/>
</dbReference>
<keyword evidence="8" id="KW-1185">Reference proteome</keyword>
<dbReference type="GO" id="GO:0000463">
    <property type="term" value="P:maturation of LSU-rRNA from tricistronic rRNA transcript (SSU-rRNA, 5.8S rRNA, LSU-rRNA)"/>
    <property type="evidence" value="ECO:0007669"/>
    <property type="project" value="TreeGrafter"/>
</dbReference>
<comment type="caution">
    <text evidence="7">The sequence shown here is derived from an EMBL/GenBank/DDBJ whole genome shotgun (WGS) entry which is preliminary data.</text>
</comment>
<organism evidence="7 8">
    <name type="scientific">Mucor plumbeus</name>
    <dbReference type="NCBI Taxonomy" id="97098"/>
    <lineage>
        <taxon>Eukaryota</taxon>
        <taxon>Fungi</taxon>
        <taxon>Fungi incertae sedis</taxon>
        <taxon>Mucoromycota</taxon>
        <taxon>Mucoromycotina</taxon>
        <taxon>Mucoromycetes</taxon>
        <taxon>Mucorales</taxon>
        <taxon>Mucorineae</taxon>
        <taxon>Mucoraceae</taxon>
        <taxon>Mucor</taxon>
    </lineage>
</organism>